<feature type="domain" description="Response regulatory" evidence="3">
    <location>
        <begin position="32"/>
        <end position="150"/>
    </location>
</feature>
<dbReference type="PROSITE" id="PS50110">
    <property type="entry name" value="RESPONSE_REGULATORY"/>
    <property type="match status" value="1"/>
</dbReference>
<gene>
    <name evidence="4" type="ordered locus">Npun_R1678</name>
</gene>
<dbReference type="PhylomeDB" id="B2J1I9"/>
<dbReference type="RefSeq" id="WP_012408368.1">
    <property type="nucleotide sequence ID" value="NC_010628.1"/>
</dbReference>
<evidence type="ECO:0000313" key="4">
    <source>
        <dbReference type="EMBL" id="ACC80350.1"/>
    </source>
</evidence>
<evidence type="ECO:0000313" key="5">
    <source>
        <dbReference type="Proteomes" id="UP000001191"/>
    </source>
</evidence>
<dbReference type="EMBL" id="CP001037">
    <property type="protein sequence ID" value="ACC80350.1"/>
    <property type="molecule type" value="Genomic_DNA"/>
</dbReference>
<sequence>MLKSSNDLHPNKDRKLLEEIPPKKLLSLKGLKVLAVDDNEDCLCIIAFVLEDYQAQIKRALSADEAIEAVVEWKPDILISDIAMPGKDGYSLIRSIRKKEILEGGFLPAVALTSYWCQDELDQAMDAGFQKLIRKPFEADELVAILIKLTQDT</sequence>
<dbReference type="InterPro" id="IPR011006">
    <property type="entry name" value="CheY-like_superfamily"/>
</dbReference>
<accession>B2J1I9</accession>
<dbReference type="GO" id="GO:0000160">
    <property type="term" value="P:phosphorelay signal transduction system"/>
    <property type="evidence" value="ECO:0007669"/>
    <property type="project" value="InterPro"/>
</dbReference>
<dbReference type="SUPFAM" id="SSF52172">
    <property type="entry name" value="CheY-like"/>
    <property type="match status" value="1"/>
</dbReference>
<reference evidence="5" key="1">
    <citation type="submission" date="2008-04" db="EMBL/GenBank/DDBJ databases">
        <title>Complete sequence of chromosome of Nostoc punctiforme ATCC 29133.</title>
        <authorList>
            <consortium name="US DOE Joint Genome Institute"/>
            <person name="Copeland A."/>
            <person name="Lucas S."/>
            <person name="Lapidus A."/>
            <person name="Glavina del Rio T."/>
            <person name="Dalin E."/>
            <person name="Tice H."/>
            <person name="Pitluck S."/>
            <person name="Chain P."/>
            <person name="Malfatti S."/>
            <person name="Shin M."/>
            <person name="Vergez L."/>
            <person name="Schmutz J."/>
            <person name="Larimer F."/>
            <person name="Land M."/>
            <person name="Hauser L."/>
            <person name="Kyrpides N."/>
            <person name="Kim E."/>
            <person name="Meeks J.C."/>
            <person name="Elhai J."/>
            <person name="Campbell E.L."/>
            <person name="Thiel T."/>
            <person name="Longmire J."/>
            <person name="Potts M."/>
            <person name="Atlas R."/>
        </authorList>
    </citation>
    <scope>NUCLEOTIDE SEQUENCE [LARGE SCALE GENOMIC DNA]</scope>
    <source>
        <strain evidence="5">ATCC 29133 / PCC 73102</strain>
    </source>
</reference>
<feature type="modified residue" description="4-aspartylphosphate" evidence="2">
    <location>
        <position position="81"/>
    </location>
</feature>
<dbReference type="PANTHER" id="PTHR44591">
    <property type="entry name" value="STRESS RESPONSE REGULATOR PROTEIN 1"/>
    <property type="match status" value="1"/>
</dbReference>
<dbReference type="PANTHER" id="PTHR44591:SF3">
    <property type="entry name" value="RESPONSE REGULATORY DOMAIN-CONTAINING PROTEIN"/>
    <property type="match status" value="1"/>
</dbReference>
<dbReference type="eggNOG" id="COG0745">
    <property type="taxonomic scope" value="Bacteria"/>
</dbReference>
<evidence type="ECO:0000259" key="3">
    <source>
        <dbReference type="PROSITE" id="PS50110"/>
    </source>
</evidence>
<dbReference type="KEGG" id="npu:Npun_R1678"/>
<dbReference type="HOGENOM" id="CLU_000445_69_17_3"/>
<organism evidence="4 5">
    <name type="scientific">Nostoc punctiforme (strain ATCC 29133 / PCC 73102)</name>
    <dbReference type="NCBI Taxonomy" id="63737"/>
    <lineage>
        <taxon>Bacteria</taxon>
        <taxon>Bacillati</taxon>
        <taxon>Cyanobacteriota</taxon>
        <taxon>Cyanophyceae</taxon>
        <taxon>Nostocales</taxon>
        <taxon>Nostocaceae</taxon>
        <taxon>Nostoc</taxon>
    </lineage>
</organism>
<evidence type="ECO:0000256" key="1">
    <source>
        <dbReference type="ARBA" id="ARBA00022553"/>
    </source>
</evidence>
<protein>
    <submittedName>
        <fullName evidence="4">Response regulator receiver protein</fullName>
    </submittedName>
</protein>
<dbReference type="EnsemblBacteria" id="ACC80350">
    <property type="protein sequence ID" value="ACC80350"/>
    <property type="gene ID" value="Npun_R1678"/>
</dbReference>
<dbReference type="Gene3D" id="3.40.50.2300">
    <property type="match status" value="1"/>
</dbReference>
<keyword evidence="5" id="KW-1185">Reference proteome</keyword>
<dbReference type="STRING" id="63737.Npun_R1678"/>
<keyword evidence="1 2" id="KW-0597">Phosphoprotein</keyword>
<dbReference type="AlphaFoldDB" id="B2J1I9"/>
<dbReference type="InterPro" id="IPR001789">
    <property type="entry name" value="Sig_transdc_resp-reg_receiver"/>
</dbReference>
<dbReference type="Proteomes" id="UP000001191">
    <property type="component" value="Chromosome"/>
</dbReference>
<reference evidence="4 5" key="2">
    <citation type="journal article" date="2013" name="Plant Physiol.">
        <title>A Nostoc punctiforme Sugar Transporter Necessary to Establish a Cyanobacterium-Plant Symbiosis.</title>
        <authorList>
            <person name="Ekman M."/>
            <person name="Picossi S."/>
            <person name="Campbell E.L."/>
            <person name="Meeks J.C."/>
            <person name="Flores E."/>
        </authorList>
    </citation>
    <scope>NUCLEOTIDE SEQUENCE [LARGE SCALE GENOMIC DNA]</scope>
    <source>
        <strain evidence="5">ATCC 29133 / PCC 73102</strain>
    </source>
</reference>
<dbReference type="Pfam" id="PF00072">
    <property type="entry name" value="Response_reg"/>
    <property type="match status" value="1"/>
</dbReference>
<name>B2J1I9_NOSP7</name>
<dbReference type="InterPro" id="IPR050595">
    <property type="entry name" value="Bact_response_regulator"/>
</dbReference>
<evidence type="ECO:0000256" key="2">
    <source>
        <dbReference type="PROSITE-ProRule" id="PRU00169"/>
    </source>
</evidence>
<proteinExistence type="predicted"/>
<dbReference type="SMART" id="SM00448">
    <property type="entry name" value="REC"/>
    <property type="match status" value="1"/>
</dbReference>